<comment type="similarity">
    <text evidence="3">Belongs to the BLM10 family.</text>
</comment>
<proteinExistence type="inferred from homology"/>
<dbReference type="GO" id="GO:0070628">
    <property type="term" value="F:proteasome binding"/>
    <property type="evidence" value="ECO:0007669"/>
    <property type="project" value="InterPro"/>
</dbReference>
<dbReference type="OrthoDB" id="17907at2759"/>
<dbReference type="Proteomes" id="UP000783686">
    <property type="component" value="Unassembled WGS sequence"/>
</dbReference>
<feature type="domain" description="Proteasome activator complex subunit 4 C-terminal" evidence="10">
    <location>
        <begin position="2122"/>
        <end position="2207"/>
    </location>
</feature>
<dbReference type="SUPFAM" id="SSF48371">
    <property type="entry name" value="ARM repeat"/>
    <property type="match status" value="1"/>
</dbReference>
<protein>
    <recommendedName>
        <fullName evidence="15">Proteasome activator complex subunit 4</fullName>
    </recommendedName>
</protein>
<dbReference type="InterPro" id="IPR035309">
    <property type="entry name" value="PSME4"/>
</dbReference>
<keyword evidence="8" id="KW-0539">Nucleus</keyword>
<dbReference type="CDD" id="cd00117">
    <property type="entry name" value="TFP"/>
    <property type="match status" value="1"/>
</dbReference>
<evidence type="ECO:0000256" key="1">
    <source>
        <dbReference type="ARBA" id="ARBA00004324"/>
    </source>
</evidence>
<evidence type="ECO:0000313" key="13">
    <source>
        <dbReference type="EMBL" id="CAD5224318.1"/>
    </source>
</evidence>
<evidence type="ECO:0000259" key="12">
    <source>
        <dbReference type="Pfam" id="PF23096"/>
    </source>
</evidence>
<keyword evidence="14" id="KW-1185">Reference proteome</keyword>
<name>A0A811L857_9BILA</name>
<organism evidence="13 14">
    <name type="scientific">Bursaphelenchus okinawaensis</name>
    <dbReference type="NCBI Taxonomy" id="465554"/>
    <lineage>
        <taxon>Eukaryota</taxon>
        <taxon>Metazoa</taxon>
        <taxon>Ecdysozoa</taxon>
        <taxon>Nematoda</taxon>
        <taxon>Chromadorea</taxon>
        <taxon>Rhabditida</taxon>
        <taxon>Tylenchina</taxon>
        <taxon>Tylenchomorpha</taxon>
        <taxon>Aphelenchoidea</taxon>
        <taxon>Aphelenchoididae</taxon>
        <taxon>Bursaphelenchus</taxon>
    </lineage>
</organism>
<dbReference type="GO" id="GO:0006281">
    <property type="term" value="P:DNA repair"/>
    <property type="evidence" value="ECO:0007669"/>
    <property type="project" value="UniProtKB-KW"/>
</dbReference>
<dbReference type="GO" id="GO:0016607">
    <property type="term" value="C:nuclear speck"/>
    <property type="evidence" value="ECO:0007669"/>
    <property type="project" value="UniProtKB-SubCell"/>
</dbReference>
<evidence type="ECO:0000256" key="3">
    <source>
        <dbReference type="ARBA" id="ARBA00005739"/>
    </source>
</evidence>
<feature type="compositionally biased region" description="Acidic residues" evidence="9">
    <location>
        <begin position="333"/>
        <end position="372"/>
    </location>
</feature>
<sequence length="2207" mass="252665">MAHARRCYSCAGTCHSEPCNCQMGSCEADYCFTEKKPTEVPGLFRITKGCVKRPARTRIGCDYDKTLNSVQCICIGDFCNDAVYMRPILRRNITCRNCPERDPDCGRVCHGQWCHEDVNSGATGCGYGPPSLPYFYAGPEVLNHRSKVCITLSRGNGVPQRHCICNTHLCNDMFKESPILGSAAQKSRSVAIHYPEQKPQLHRCTSCDVTSQNNAMTSACKQHSCIGQYCTYTTQRVVVGLGGIGAQSLIHEKQGCLNVTDHNQVQLGCSHKWMNNEEEELFCACTGDNCNLDLHTASQSAIQEIWPSSLVTDSDSDYSDFDSIEELSIGEADSGDDEDIELPEEVSEDDEEPDPDDIAAEMDVDESDESGAEEGTRVTYQKDMWQMRLFPYADEMKQNADEYFAYVKTGLGRAVLHRNSRPGLIFWTQELNRFLTLYGRRFSKRDHINMIKLLYSVVISEKLDFSIVQAVSSILCQLLCRKNLISRNELTLEWKPLYKLYYEITYKNLEEEGVFLLPEDVKKSLEKMIHYACPFFSDEATQEILDEIRPYFCPLDDCFSKGLCLSYHFLPTCLTQEEHAKFGACLWFEEFWHWYSEADPTATTETLFAQIFGKLAKDSPFFIDYSDKMELIFSQLLHSFKLDVGSDRVNVWTSSNVFSHMANLLAYNLGDEKDVTQAYLNKLFRTVENYFHPSNNGQYTQNLLNFVAMLASEIVNRVSRERYNYKKHIIPIPEKYKLTDQKVDAFVKSILPCLEYAAFSKVKHEYVPSIMRVLSFLSPGLIIPSVLDLVYPAIETVTEPHRLMQSLFILSGVCVSLVRDDPSKQTGERRPIKYTEEIEPNAHLNSFRIHAINILCNILPGIDLNDTVKTALTVQITGVLLLLIPVHDCSEAVYVRDDLTEEEKELCAATARFDPFIDQLLERLFNMLEVFGNNPGVNTHNTRLNLTKPRQKSVEEVVLERGIGGVIRSLLKNCSVAIYEKTLRFFYNYLVSALTDSRPVMDTLKGLIPIFILHSPERAFPLFFDFTFNKLKTLVTEEALNDDEVDSSLIWYLNMFSEVVHGVPARFLTQRRAQIDAIIDLGVKFKCKDAINVMGRIIQNTISSLTSFSPISSSLKPEKDVGLDQRLPIREWAKTIEKKTWEVKWELPTEEDIQYAQDLVNNIVFYQLDRLREPAEVDKLSHNDLQKRLIFVRCAILGGSKLMPFMEGKPLGQLTDEPAGLFVDTVFIPRAMKCLTSTDGSNLRNVVYERINILADHVLKRRENDTKTMVEIIGILRILLHVRGIDEKSYQPLLTSYRATKNSLTDPLRGPSVNIESVMEDSLVFMHVKRCIYKHPLSLNSTHIDVFKLLIRLSTSTYSAVRIQAQRVLDSCFNTWARSYRYVLDDILYYIQNGAQLTHEQFKGALYILYTGKSRSISLRQDWKALLKIWPCLVRAQFSEKPSIVALLDSIHDMFINNFASFEIYFTFPDNVLDHARSLLADYDGCIHSPQYPGFTYMTDPESKEMESNRNATNVKMYYELCSQLVQLSNDSTLHWRHAELAQSLLSLLLRRDIEYPKDAVVIFTKLLASDTIRTRKTAVSLMSSWLKINKPKAIRFDQQFNKGENGPGAKFPIKYGIREDNQWAIFKPEDTPRTQQHWDNADFHPKPFWGFYTWPAMYRAYASPAKQVYINRTRDSLNETEKEVVALLTDPTHLGRVLKLMSVEEKKGSEEFSVSSYSFFYGLTRQFNTDIVEALKPFVDLYLDNKAEASQRLAAEMVSGILKGSKLWTYDKLVPLRNWLGPKIIGVLEGMKNEIEGLWAQALVSVFFDLEPRQTYWLYEMMMQLWKKPTDNSYHISARLYFLHCAASQWEWRSLPMWHELVQIVQPYLGHSLQNLRSRVSAIVSDACQYEYRRMYVAPNTAANMRPLCFRDVANSIRPEVQKLFDVATGVLSKVSSNAELMETESSIPPENGDDLKKERMLTLTFVSMLSLSSSQCTEPHVLQFIPLLAHYSNDTKDEELKNGCNLILLHVMSVVPVHKNNINALLENIGEALRKCTWWKSRVSLLKFLQVSVFSNVFFLQHAIDDICRILFHFFTDPQLEVRTCAADTLSGFINCGFVSVNENLLAVIMEMASSKEPLQRHAGVLGMASIIQAFPYTVPNFLPDVLMKLCRYASERQPIQTTVKKALSEFKRTHQDCWHEHKQEFTDDQLTILTGLLVSPNYYV</sequence>
<dbReference type="InterPro" id="IPR032430">
    <property type="entry name" value="Blm10_mid"/>
</dbReference>
<keyword evidence="4" id="KW-0963">Cytoplasm</keyword>
<evidence type="ECO:0000256" key="9">
    <source>
        <dbReference type="SAM" id="MobiDB-lite"/>
    </source>
</evidence>
<gene>
    <name evidence="13" type="ORF">BOKJ2_LOCUS11019</name>
</gene>
<feature type="domain" description="Proteasome activator complex subunit 4-like HEAT repeat-like" evidence="12">
    <location>
        <begin position="1560"/>
        <end position="1845"/>
    </location>
</feature>
<dbReference type="PANTHER" id="PTHR32170">
    <property type="entry name" value="PROTEASOME ACTIVATOR COMPLEX SUBUNIT 4"/>
    <property type="match status" value="1"/>
</dbReference>
<evidence type="ECO:0000259" key="10">
    <source>
        <dbReference type="Pfam" id="PF11919"/>
    </source>
</evidence>
<dbReference type="GO" id="GO:0005829">
    <property type="term" value="C:cytosol"/>
    <property type="evidence" value="ECO:0007669"/>
    <property type="project" value="TreeGrafter"/>
</dbReference>
<dbReference type="PANTHER" id="PTHR32170:SF3">
    <property type="entry name" value="PROTEASOME ACTIVATOR COMPLEX SUBUNIT 4"/>
    <property type="match status" value="1"/>
</dbReference>
<evidence type="ECO:0000256" key="5">
    <source>
        <dbReference type="ARBA" id="ARBA00022737"/>
    </source>
</evidence>
<evidence type="ECO:0000256" key="8">
    <source>
        <dbReference type="ARBA" id="ARBA00023242"/>
    </source>
</evidence>
<evidence type="ECO:0000313" key="14">
    <source>
        <dbReference type="Proteomes" id="UP000614601"/>
    </source>
</evidence>
<dbReference type="GO" id="GO:0010499">
    <property type="term" value="P:proteasomal ubiquitin-independent protein catabolic process"/>
    <property type="evidence" value="ECO:0007669"/>
    <property type="project" value="TreeGrafter"/>
</dbReference>
<dbReference type="Pfam" id="PF11919">
    <property type="entry name" value="PSME4_C"/>
    <property type="match status" value="1"/>
</dbReference>
<reference evidence="13" key="1">
    <citation type="submission" date="2020-09" db="EMBL/GenBank/DDBJ databases">
        <authorList>
            <person name="Kikuchi T."/>
        </authorList>
    </citation>
    <scope>NUCLEOTIDE SEQUENCE</scope>
    <source>
        <strain evidence="13">SH1</strain>
    </source>
</reference>
<evidence type="ECO:0000256" key="7">
    <source>
        <dbReference type="ARBA" id="ARBA00023204"/>
    </source>
</evidence>
<accession>A0A811L857</accession>
<dbReference type="EMBL" id="CAJFDH010000005">
    <property type="protein sequence ID" value="CAD5224318.1"/>
    <property type="molecule type" value="Genomic_DNA"/>
</dbReference>
<dbReference type="Pfam" id="PF16507">
    <property type="entry name" value="HEAT_PSME4_mid"/>
    <property type="match status" value="1"/>
</dbReference>
<feature type="region of interest" description="Disordered" evidence="9">
    <location>
        <begin position="328"/>
        <end position="376"/>
    </location>
</feature>
<dbReference type="InterPro" id="IPR016024">
    <property type="entry name" value="ARM-type_fold"/>
</dbReference>
<dbReference type="InterPro" id="IPR055455">
    <property type="entry name" value="HEAT_PSME4"/>
</dbReference>
<dbReference type="Gene3D" id="1.25.10.10">
    <property type="entry name" value="Leucine-rich Repeat Variant"/>
    <property type="match status" value="1"/>
</dbReference>
<dbReference type="InterPro" id="IPR021843">
    <property type="entry name" value="PSME4_C"/>
</dbReference>
<dbReference type="Pfam" id="PF23096">
    <property type="entry name" value="HEAT_PSME4"/>
    <property type="match status" value="1"/>
</dbReference>
<keyword evidence="5" id="KW-0677">Repeat</keyword>
<dbReference type="GO" id="GO:0016504">
    <property type="term" value="F:peptidase activator activity"/>
    <property type="evidence" value="ECO:0007669"/>
    <property type="project" value="InterPro"/>
</dbReference>
<evidence type="ECO:0000256" key="6">
    <source>
        <dbReference type="ARBA" id="ARBA00022763"/>
    </source>
</evidence>
<evidence type="ECO:0000256" key="2">
    <source>
        <dbReference type="ARBA" id="ARBA00004496"/>
    </source>
</evidence>
<dbReference type="EMBL" id="CAJFCW020000005">
    <property type="protein sequence ID" value="CAG9119802.1"/>
    <property type="molecule type" value="Genomic_DNA"/>
</dbReference>
<keyword evidence="7" id="KW-0234">DNA repair</keyword>
<comment type="caution">
    <text evidence="13">The sequence shown here is derived from an EMBL/GenBank/DDBJ whole genome shotgun (WGS) entry which is preliminary data.</text>
</comment>
<evidence type="ECO:0008006" key="15">
    <source>
        <dbReference type="Google" id="ProtNLM"/>
    </source>
</evidence>
<dbReference type="Proteomes" id="UP000614601">
    <property type="component" value="Unassembled WGS sequence"/>
</dbReference>
<dbReference type="InterPro" id="IPR011989">
    <property type="entry name" value="ARM-like"/>
</dbReference>
<evidence type="ECO:0000259" key="11">
    <source>
        <dbReference type="Pfam" id="PF16507"/>
    </source>
</evidence>
<keyword evidence="6" id="KW-0227">DNA damage</keyword>
<comment type="subcellular location">
    <subcellularLocation>
        <location evidence="2">Cytoplasm</location>
    </subcellularLocation>
    <subcellularLocation>
        <location evidence="1">Nucleus speckle</location>
    </subcellularLocation>
</comment>
<feature type="domain" description="Proteasome activator Blm10 middle HEAT repeats region" evidence="11">
    <location>
        <begin position="680"/>
        <end position="1202"/>
    </location>
</feature>
<evidence type="ECO:0000256" key="4">
    <source>
        <dbReference type="ARBA" id="ARBA00022490"/>
    </source>
</evidence>